<accession>A0A6N6VND6</accession>
<dbReference type="PANTHER" id="PTHR47894:SF4">
    <property type="entry name" value="HTH-TYPE TRANSCRIPTIONAL REGULATOR GADX"/>
    <property type="match status" value="1"/>
</dbReference>
<dbReference type="InterPro" id="IPR018060">
    <property type="entry name" value="HTH_AraC"/>
</dbReference>
<dbReference type="SMART" id="SM00342">
    <property type="entry name" value="HTH_ARAC"/>
    <property type="match status" value="1"/>
</dbReference>
<evidence type="ECO:0000256" key="2">
    <source>
        <dbReference type="ARBA" id="ARBA00023125"/>
    </source>
</evidence>
<keyword evidence="2" id="KW-0238">DNA-binding</keyword>
<dbReference type="InterPro" id="IPR009057">
    <property type="entry name" value="Homeodomain-like_sf"/>
</dbReference>
<comment type="caution">
    <text evidence="5">The sequence shown here is derived from an EMBL/GenBank/DDBJ whole genome shotgun (WGS) entry which is preliminary data.</text>
</comment>
<evidence type="ECO:0000256" key="1">
    <source>
        <dbReference type="ARBA" id="ARBA00023015"/>
    </source>
</evidence>
<protein>
    <submittedName>
        <fullName evidence="5">Helix-turn-helix domain-containing protein</fullName>
    </submittedName>
</protein>
<dbReference type="Gene3D" id="1.10.10.60">
    <property type="entry name" value="Homeodomain-like"/>
    <property type="match status" value="1"/>
</dbReference>
<dbReference type="EMBL" id="WESC01000001">
    <property type="protein sequence ID" value="KAB7742732.1"/>
    <property type="molecule type" value="Genomic_DNA"/>
</dbReference>
<dbReference type="InterPro" id="IPR020449">
    <property type="entry name" value="Tscrpt_reg_AraC-type_HTH"/>
</dbReference>
<dbReference type="GO" id="GO:0003700">
    <property type="term" value="F:DNA-binding transcription factor activity"/>
    <property type="evidence" value="ECO:0007669"/>
    <property type="project" value="InterPro"/>
</dbReference>
<dbReference type="GO" id="GO:0005829">
    <property type="term" value="C:cytosol"/>
    <property type="evidence" value="ECO:0007669"/>
    <property type="project" value="TreeGrafter"/>
</dbReference>
<dbReference type="PROSITE" id="PS01124">
    <property type="entry name" value="HTH_ARAC_FAMILY_2"/>
    <property type="match status" value="1"/>
</dbReference>
<evidence type="ECO:0000313" key="5">
    <source>
        <dbReference type="EMBL" id="KAB7742732.1"/>
    </source>
</evidence>
<evidence type="ECO:0000256" key="3">
    <source>
        <dbReference type="ARBA" id="ARBA00023163"/>
    </source>
</evidence>
<proteinExistence type="predicted"/>
<evidence type="ECO:0000313" key="6">
    <source>
        <dbReference type="Proteomes" id="UP000468901"/>
    </source>
</evidence>
<keyword evidence="6" id="KW-1185">Reference proteome</keyword>
<organism evidence="5 6">
    <name type="scientific">Parvibaculum sedimenti</name>
    <dbReference type="NCBI Taxonomy" id="2608632"/>
    <lineage>
        <taxon>Bacteria</taxon>
        <taxon>Pseudomonadati</taxon>
        <taxon>Pseudomonadota</taxon>
        <taxon>Alphaproteobacteria</taxon>
        <taxon>Hyphomicrobiales</taxon>
        <taxon>Parvibaculaceae</taxon>
        <taxon>Parvibaculum</taxon>
    </lineage>
</organism>
<dbReference type="SUPFAM" id="SSF46689">
    <property type="entry name" value="Homeodomain-like"/>
    <property type="match status" value="1"/>
</dbReference>
<dbReference type="Proteomes" id="UP000468901">
    <property type="component" value="Unassembled WGS sequence"/>
</dbReference>
<gene>
    <name evidence="5" type="ORF">F2P47_00945</name>
</gene>
<dbReference type="AlphaFoldDB" id="A0A6N6VND6"/>
<dbReference type="RefSeq" id="WP_152214285.1">
    <property type="nucleotide sequence ID" value="NZ_WESC01000001.1"/>
</dbReference>
<dbReference type="PRINTS" id="PR00032">
    <property type="entry name" value="HTHARAC"/>
</dbReference>
<feature type="domain" description="HTH araC/xylS-type" evidence="4">
    <location>
        <begin position="237"/>
        <end position="335"/>
    </location>
</feature>
<name>A0A6N6VND6_9HYPH</name>
<dbReference type="InterPro" id="IPR032687">
    <property type="entry name" value="AraC-type_N"/>
</dbReference>
<keyword evidence="3" id="KW-0804">Transcription</keyword>
<dbReference type="GO" id="GO:0000976">
    <property type="term" value="F:transcription cis-regulatory region binding"/>
    <property type="evidence" value="ECO:0007669"/>
    <property type="project" value="TreeGrafter"/>
</dbReference>
<reference evidence="5 6" key="1">
    <citation type="submission" date="2019-09" db="EMBL/GenBank/DDBJ databases">
        <title>Parvibaculum sedimenti sp. nov., isolated from sediment.</title>
        <authorList>
            <person name="Wang Y."/>
        </authorList>
    </citation>
    <scope>NUCLEOTIDE SEQUENCE [LARGE SCALE GENOMIC DNA]</scope>
    <source>
        <strain evidence="5 6">HXT-9</strain>
    </source>
</reference>
<dbReference type="PANTHER" id="PTHR47894">
    <property type="entry name" value="HTH-TYPE TRANSCRIPTIONAL REGULATOR GADX"/>
    <property type="match status" value="1"/>
</dbReference>
<dbReference type="Pfam" id="PF12625">
    <property type="entry name" value="Arabinose_bd"/>
    <property type="match status" value="1"/>
</dbReference>
<keyword evidence="1" id="KW-0805">Transcription regulation</keyword>
<dbReference type="Pfam" id="PF12833">
    <property type="entry name" value="HTH_18"/>
    <property type="match status" value="1"/>
</dbReference>
<evidence type="ECO:0000259" key="4">
    <source>
        <dbReference type="PROSITE" id="PS01124"/>
    </source>
</evidence>
<sequence length="340" mass="37221">MTSETLIRASVLGNLHSLLASYGLAPEKVALLSGMTPADPGDETALISQRSYMDLLHLCALETGDPLFALKLGLRMVAGDLGVLGLLAANKPTLRTAIESLNEHFRSYQQGADIAVEPVGDGLVRLTYRVGERLTGGLEADIDLTLGAALAFFRRFFGARWRPREVHVVYGPVAHRKSLERVLDAPVWFLQDANGFTFEERLLDESQPGAEPQRATALEAYLRQIHAASALEADFVSSLRIFIVSNLAIANVSAAAAAADCGMSLRSMQRRLGSRRLTYERLVDETRRDIAERLLATSPLSIAEIAYHCGYGDPANFHRAFLRWAGETPAAYRRARLATN</sequence>